<dbReference type="Pfam" id="PF23114">
    <property type="entry name" value="NAD-bd_HRPKS_sdrA"/>
    <property type="match status" value="1"/>
</dbReference>
<dbReference type="OrthoDB" id="329835at2759"/>
<evidence type="ECO:0000256" key="6">
    <source>
        <dbReference type="SAM" id="MobiDB-lite"/>
    </source>
</evidence>
<feature type="region of interest" description="Disordered" evidence="6">
    <location>
        <begin position="1427"/>
        <end position="1458"/>
    </location>
</feature>
<dbReference type="InterPro" id="IPR036291">
    <property type="entry name" value="NAD(P)-bd_dom_sf"/>
</dbReference>
<dbReference type="GO" id="GO:0004312">
    <property type="term" value="F:fatty acid synthase activity"/>
    <property type="evidence" value="ECO:0007669"/>
    <property type="project" value="TreeGrafter"/>
</dbReference>
<dbReference type="Pfam" id="PF08240">
    <property type="entry name" value="ADH_N"/>
    <property type="match status" value="1"/>
</dbReference>
<dbReference type="SMART" id="SM00829">
    <property type="entry name" value="PKS_ER"/>
    <property type="match status" value="1"/>
</dbReference>
<dbReference type="CDD" id="cd00833">
    <property type="entry name" value="PKS"/>
    <property type="match status" value="1"/>
</dbReference>
<dbReference type="InterPro" id="IPR049552">
    <property type="entry name" value="PKS_DH_N"/>
</dbReference>
<dbReference type="InterPro" id="IPR049551">
    <property type="entry name" value="PKS_DH_C"/>
</dbReference>
<sequence>MSVSQSLGEPSATALRTQKPSATSHFFRQEPIAIVGLACRLPGGVSSPQTLWELLERGGIASTDVPEDRFNAKGHYDGSMKPGTMRPPGGMFLGDVDLKTFDAPFFEISRAEAVSMDPNQRQMLEVVYEGLENAGLPLHVIDSKPVGCFVASYASDYHDMQSRDPGDRPPSIEVGIGRSILSNRISHFLNIKGPSVTVDTACSGSLVGLDMACRYLQTGEVEAAIVAASNLYLSPEHVMDTGPIGQAHSPTGRCHTFDAKADGYIKAEAVNAIILKRLDDAIRDRDPIRAVIRGSATNSDGRTPGIASPNSAAQAAATRAAYTNAGLTSFAETSYLECHGTGTPAGDPLEVNGVSSVFASSRPATAPLVIGSVKSNIGHSEAAAGLSGLLKATLAIEHGMIPGNPTFLTPNPKIDFKALRVTATRVSIPWPKCAFRRASINSFGYGGTNSHVILDEVKSLRADFAPSHVSSFLTPEDDIYDEEESSRPYTLLFSANDSNSLQAYAEALDRHMSSLDVRVKLRDLAYTLSERRSHHFHRGYIVARGSEIDAKSLVQGKKTDEQPRIGFVFTGQGAQWAQMGKGVIEMFPNDAKPLLERLDRVLQSLPTPPDWSLLRELTETRTSEHLRLPEFSQPLVTALQLVLVQILRRWGIEPECVVGHSSGEIAAAYTAGYLSEEDAIKTAFYRGQSAKNCRRDGQSSVGMLAVGLGPDAVSPYLDGVEEEVQIACYNSPRSVTLSGLVPRLEEVKERLVAHGHFARLLLVDLAYHSKFMADIGQDYEQLLKDEVAFADAGNSRVKMFSSVSGRQLDRSTDALYWKTNMVSPVRFSEACREMMSGREGANFLLEIGPSGALAGPVSQIKDSMGAEGRNITYAAGLTRGIDSVVSMFTLAGKLFVAGAPVNFAEVNNEQIEEDDSQTPPSIIVDLPNYVWNHTNQYWHESQASKDWRFREFPEHDLLGSKVLASPWDSPSFRKTLLLDRLPWLRDHKMGGDIIFPASGYISMAIEAIFQKTIKQRLQPASTLSTSLQYRMRNVKFDKALVLEEGVLANILLTMNPLAGTRDTWHEFQISSTNGETSSAHCTGLVRLDTSHAPVPSSHDLSPLVHPTPAHLWYKAQSEIGYGFGPSFQRTLLVETLAGQRSSRCTTSLEEPQSAHSPQSPYPMHPACIDGCFQTVTPSLWSGERPSINAVLVPATVDDLIIYSKVDNAKAGLSVASSHYNGRGRIEESKNFHSNCTVFDLQTSLPLLKMQGLRYHKLDTGRDVHRNHTYNRTVWRPDITFLSQDQLHALAEKTADGGLQAFIDLVAHKKPSVKVLEMSCAVGDSSSLWFAAGDAALRGGYEQYSYVSPDAKALLTAMEAFQAFRATSFDLVDVFKNVPLLGTDYDFVIVKVSRLNHDAACNIARSIRSNLAAGAILLLLEVSPASLPPTPPSSSDSDNGSGSSVVIVSDPNSPTSLDDGSIDSALAGAGFDGILRLPQDWAPNAYFATVSDETVDDLTLPREVNIVHLTGRRRLSDGLKNILRQANWKVTEHVYPYQQIQPKSIVLVLEETSSPLLKSISERQWESVRSITLQGCHLLWVSEGSQMSITHPDNALVHGMFRTIRAEDRAADLVTLDVEYGQGPSTHLAIERLLRRFTTTRSKTLIDSEFAERGSILHISRIIPDELINAAKDNEDIGGAPVTRELRDIEGIAKLQTERIGTLDSLCYSQQSIEDEPMLDFHIEVDIKAAGLNFKDVAVTMGIVPENEHLLGLEGAGIVRRVGKGSSKFCVGDRVAILKNGTFANRIQCPVERAHHIPETMSFVDAATVPLVYLTSMYSLFDIGGLKKGQSVLIHSAAGGVGLSAIQLAQWAGAESFVTVGTQEKRDFLHQNYGIPYDRMFSSRTTAFGAEILAATRGKGIDVILNSLTGELLDESWRICADGGHMVEIGKKDIVDRNFLSMEPFDRNCSYRGVDFSYSKQIKDTLIQDLLQRTFKLVNEGHLKPIHPLTVYPFSDIPSSFAYMRTGRHIGKIVIADDEGSSIAVPIRPPRRTVKLDPDTSYAVVGGLKGLCGSLAIYLAKHGAKNIVAMSRSGCSDDRSQNIIANCRSLGCTIEDAKVDVTDFAQVKSALQKAKYPVGGIIQGAMVLRDKPYEMMTVTDFHTTLSNKVDGTWNLHNASLELKRPLKFFTLLSSISGVIGQKGQANYSAANVFLDAFATYRLSRGLPANSVNLGVIEDVGYVAEQGGMQAHFDDKQWIGINERVLHKILGLSILQQTDAINPTSVSQLITGIPVPQPANSELIYDARFAALFRPESDGENNVSATQSAEKDVQALLLLRSSGAEASTLVGGAVAAVGAKFERTLRLSDPVEPAKSLSAYGLDSLSAVELRNWIRAEIGVEVTVLEITNASSLTSLCEKIVGKMLA</sequence>
<dbReference type="InterPro" id="IPR057326">
    <property type="entry name" value="KR_dom"/>
</dbReference>
<dbReference type="InterPro" id="IPR016035">
    <property type="entry name" value="Acyl_Trfase/lysoPLipase"/>
</dbReference>
<dbReference type="SMART" id="SM00826">
    <property type="entry name" value="PKS_DH"/>
    <property type="match status" value="1"/>
</dbReference>
<dbReference type="InterPro" id="IPR014030">
    <property type="entry name" value="Ketoacyl_synth_N"/>
</dbReference>
<feature type="compositionally biased region" description="Low complexity" evidence="6">
    <location>
        <begin position="1432"/>
        <end position="1450"/>
    </location>
</feature>
<evidence type="ECO:0000256" key="2">
    <source>
        <dbReference type="ARBA" id="ARBA00022553"/>
    </source>
</evidence>
<dbReference type="InterPro" id="IPR013968">
    <property type="entry name" value="PKS_KR"/>
</dbReference>
<dbReference type="Gene3D" id="3.90.180.10">
    <property type="entry name" value="Medium-chain alcohol dehydrogenases, catalytic domain"/>
    <property type="match status" value="1"/>
</dbReference>
<dbReference type="InterPro" id="IPR001227">
    <property type="entry name" value="Ac_transferase_dom_sf"/>
</dbReference>
<dbReference type="InterPro" id="IPR013154">
    <property type="entry name" value="ADH-like_N"/>
</dbReference>
<feature type="domain" description="Ketosynthase family 3 (KS3)" evidence="8">
    <location>
        <begin position="29"/>
        <end position="456"/>
    </location>
</feature>
<dbReference type="Gene3D" id="3.40.47.10">
    <property type="match status" value="1"/>
</dbReference>
<protein>
    <submittedName>
        <fullName evidence="10">Polyketide synthase</fullName>
    </submittedName>
</protein>
<dbReference type="GO" id="GO:0031177">
    <property type="term" value="F:phosphopantetheine binding"/>
    <property type="evidence" value="ECO:0007669"/>
    <property type="project" value="InterPro"/>
</dbReference>
<feature type="domain" description="PKS/mFAS DH" evidence="9">
    <location>
        <begin position="955"/>
        <end position="1263"/>
    </location>
</feature>
<dbReference type="Gene3D" id="3.40.50.720">
    <property type="entry name" value="NAD(P)-binding Rossmann-like Domain"/>
    <property type="match status" value="2"/>
</dbReference>
<dbReference type="InterPro" id="IPR016039">
    <property type="entry name" value="Thiolase-like"/>
</dbReference>
<evidence type="ECO:0000256" key="3">
    <source>
        <dbReference type="ARBA" id="ARBA00022679"/>
    </source>
</evidence>
<dbReference type="InterPro" id="IPR006162">
    <property type="entry name" value="Ppantetheine_attach_site"/>
</dbReference>
<feature type="active site" description="Proton acceptor; for dehydratase activity" evidence="5">
    <location>
        <position position="987"/>
    </location>
</feature>
<dbReference type="Pfam" id="PF00698">
    <property type="entry name" value="Acyl_transf_1"/>
    <property type="match status" value="1"/>
</dbReference>
<dbReference type="InterPro" id="IPR020807">
    <property type="entry name" value="PKS_DH"/>
</dbReference>
<accession>A0A6A5TAP1</accession>
<dbReference type="Pfam" id="PF00550">
    <property type="entry name" value="PP-binding"/>
    <property type="match status" value="1"/>
</dbReference>
<proteinExistence type="predicted"/>
<dbReference type="Proteomes" id="UP000800035">
    <property type="component" value="Unassembled WGS sequence"/>
</dbReference>
<dbReference type="InterPro" id="IPR014043">
    <property type="entry name" value="Acyl_transferase_dom"/>
</dbReference>
<feature type="region of interest" description="C-terminal hotdog fold" evidence="5">
    <location>
        <begin position="1104"/>
        <end position="1263"/>
    </location>
</feature>
<dbReference type="InterPro" id="IPR050091">
    <property type="entry name" value="PKS_NRPS_Biosynth_Enz"/>
</dbReference>
<dbReference type="InterPro" id="IPR042104">
    <property type="entry name" value="PKS_dehydratase_sf"/>
</dbReference>
<dbReference type="InterPro" id="IPR014031">
    <property type="entry name" value="Ketoacyl_synth_C"/>
</dbReference>
<name>A0A6A5TAP1_9PLEO</name>
<dbReference type="SUPFAM" id="SSF55048">
    <property type="entry name" value="Probable ACP-binding domain of malonyl-CoA ACP transacylase"/>
    <property type="match status" value="1"/>
</dbReference>
<dbReference type="InterPro" id="IPR016036">
    <property type="entry name" value="Malonyl_transacylase_ACP-bd"/>
</dbReference>
<dbReference type="SMART" id="SM00827">
    <property type="entry name" value="PKS_AT"/>
    <property type="match status" value="1"/>
</dbReference>
<dbReference type="PROSITE" id="PS52004">
    <property type="entry name" value="KS3_2"/>
    <property type="match status" value="1"/>
</dbReference>
<dbReference type="InterPro" id="IPR020806">
    <property type="entry name" value="PKS_PP-bd"/>
</dbReference>
<dbReference type="PROSITE" id="PS00012">
    <property type="entry name" value="PHOSPHOPANTETHEINE"/>
    <property type="match status" value="1"/>
</dbReference>
<dbReference type="Gene3D" id="1.10.1200.10">
    <property type="entry name" value="ACP-like"/>
    <property type="match status" value="1"/>
</dbReference>
<dbReference type="SMART" id="SM00823">
    <property type="entry name" value="PKS_PP"/>
    <property type="match status" value="1"/>
</dbReference>
<dbReference type="FunFam" id="3.40.50.720:FF:000209">
    <property type="entry name" value="Polyketide synthase Pks12"/>
    <property type="match status" value="1"/>
</dbReference>
<dbReference type="InterPro" id="IPR056501">
    <property type="entry name" value="NAD-bd_HRPKS_sdrA"/>
</dbReference>
<dbReference type="InterPro" id="IPR011032">
    <property type="entry name" value="GroES-like_sf"/>
</dbReference>
<dbReference type="GO" id="GO:0006633">
    <property type="term" value="P:fatty acid biosynthetic process"/>
    <property type="evidence" value="ECO:0007669"/>
    <property type="project" value="TreeGrafter"/>
</dbReference>
<dbReference type="GO" id="GO:0016491">
    <property type="term" value="F:oxidoreductase activity"/>
    <property type="evidence" value="ECO:0007669"/>
    <property type="project" value="InterPro"/>
</dbReference>
<dbReference type="SUPFAM" id="SSF51735">
    <property type="entry name" value="NAD(P)-binding Rossmann-fold domains"/>
    <property type="match status" value="2"/>
</dbReference>
<feature type="active site" description="Proton donor; for dehydratase activity" evidence="5">
    <location>
        <position position="1169"/>
    </location>
</feature>
<dbReference type="InterPro" id="IPR036736">
    <property type="entry name" value="ACP-like_sf"/>
</dbReference>
<dbReference type="Pfam" id="PF08659">
    <property type="entry name" value="KR"/>
    <property type="match status" value="1"/>
</dbReference>
<evidence type="ECO:0000313" key="11">
    <source>
        <dbReference type="Proteomes" id="UP000800035"/>
    </source>
</evidence>
<dbReference type="SMART" id="SM00825">
    <property type="entry name" value="PKS_KS"/>
    <property type="match status" value="1"/>
</dbReference>
<evidence type="ECO:0000256" key="5">
    <source>
        <dbReference type="PROSITE-ProRule" id="PRU01363"/>
    </source>
</evidence>
<feature type="domain" description="Carrier" evidence="7">
    <location>
        <begin position="2322"/>
        <end position="2402"/>
    </location>
</feature>
<keyword evidence="3" id="KW-0808">Transferase</keyword>
<feature type="region of interest" description="Disordered" evidence="6">
    <location>
        <begin position="1"/>
        <end position="22"/>
    </location>
</feature>
<dbReference type="SUPFAM" id="SSF47336">
    <property type="entry name" value="ACP-like"/>
    <property type="match status" value="1"/>
</dbReference>
<dbReference type="Pfam" id="PF16197">
    <property type="entry name" value="KAsynt_C_assoc"/>
    <property type="match status" value="1"/>
</dbReference>
<dbReference type="Pfam" id="PF21089">
    <property type="entry name" value="PKS_DH_N"/>
    <property type="match status" value="1"/>
</dbReference>
<dbReference type="GO" id="GO:1901336">
    <property type="term" value="P:lactone biosynthetic process"/>
    <property type="evidence" value="ECO:0007669"/>
    <property type="project" value="UniProtKB-ARBA"/>
</dbReference>
<evidence type="ECO:0000259" key="8">
    <source>
        <dbReference type="PROSITE" id="PS52004"/>
    </source>
</evidence>
<dbReference type="SUPFAM" id="SSF52151">
    <property type="entry name" value="FabD/lysophospholipase-like"/>
    <property type="match status" value="1"/>
</dbReference>
<dbReference type="SUPFAM" id="SSF53901">
    <property type="entry name" value="Thiolase-like"/>
    <property type="match status" value="1"/>
</dbReference>
<dbReference type="Pfam" id="PF02801">
    <property type="entry name" value="Ketoacyl-synt_C"/>
    <property type="match status" value="1"/>
</dbReference>
<dbReference type="PANTHER" id="PTHR43775">
    <property type="entry name" value="FATTY ACID SYNTHASE"/>
    <property type="match status" value="1"/>
</dbReference>
<dbReference type="Pfam" id="PF00109">
    <property type="entry name" value="ketoacyl-synt"/>
    <property type="match status" value="1"/>
</dbReference>
<keyword evidence="11" id="KW-1185">Reference proteome</keyword>
<dbReference type="InterPro" id="IPR020841">
    <property type="entry name" value="PKS_Beta-ketoAc_synthase_dom"/>
</dbReference>
<dbReference type="GO" id="GO:0030639">
    <property type="term" value="P:polyketide biosynthetic process"/>
    <property type="evidence" value="ECO:0007669"/>
    <property type="project" value="UniProtKB-ARBA"/>
</dbReference>
<keyword evidence="1" id="KW-0596">Phosphopantetheine</keyword>
<dbReference type="Gene3D" id="3.10.129.110">
    <property type="entry name" value="Polyketide synthase dehydratase"/>
    <property type="match status" value="1"/>
</dbReference>
<keyword evidence="2" id="KW-0597">Phosphoprotein</keyword>
<gene>
    <name evidence="10" type="ORF">CC80DRAFT_599487</name>
</gene>
<reference evidence="10" key="1">
    <citation type="journal article" date="2020" name="Stud. Mycol.">
        <title>101 Dothideomycetes genomes: a test case for predicting lifestyles and emergence of pathogens.</title>
        <authorList>
            <person name="Haridas S."/>
            <person name="Albert R."/>
            <person name="Binder M."/>
            <person name="Bloem J."/>
            <person name="Labutti K."/>
            <person name="Salamov A."/>
            <person name="Andreopoulos B."/>
            <person name="Baker S."/>
            <person name="Barry K."/>
            <person name="Bills G."/>
            <person name="Bluhm B."/>
            <person name="Cannon C."/>
            <person name="Castanera R."/>
            <person name="Culley D."/>
            <person name="Daum C."/>
            <person name="Ezra D."/>
            <person name="Gonzalez J."/>
            <person name="Henrissat B."/>
            <person name="Kuo A."/>
            <person name="Liang C."/>
            <person name="Lipzen A."/>
            <person name="Lutzoni F."/>
            <person name="Magnuson J."/>
            <person name="Mondo S."/>
            <person name="Nolan M."/>
            <person name="Ohm R."/>
            <person name="Pangilinan J."/>
            <person name="Park H.-J."/>
            <person name="Ramirez L."/>
            <person name="Alfaro M."/>
            <person name="Sun H."/>
            <person name="Tritt A."/>
            <person name="Yoshinaga Y."/>
            <person name="Zwiers L.-H."/>
            <person name="Turgeon B."/>
            <person name="Goodwin S."/>
            <person name="Spatafora J."/>
            <person name="Crous P."/>
            <person name="Grigoriev I."/>
        </authorList>
    </citation>
    <scope>NUCLEOTIDE SEQUENCE</scope>
    <source>
        <strain evidence="10">CBS 675.92</strain>
    </source>
</reference>
<evidence type="ECO:0000313" key="10">
    <source>
        <dbReference type="EMBL" id="KAF1948742.1"/>
    </source>
</evidence>
<organism evidence="10 11">
    <name type="scientific">Byssothecium circinans</name>
    <dbReference type="NCBI Taxonomy" id="147558"/>
    <lineage>
        <taxon>Eukaryota</taxon>
        <taxon>Fungi</taxon>
        <taxon>Dikarya</taxon>
        <taxon>Ascomycota</taxon>
        <taxon>Pezizomycotina</taxon>
        <taxon>Dothideomycetes</taxon>
        <taxon>Pleosporomycetidae</taxon>
        <taxon>Pleosporales</taxon>
        <taxon>Massarineae</taxon>
        <taxon>Massarinaceae</taxon>
        <taxon>Byssothecium</taxon>
    </lineage>
</organism>
<evidence type="ECO:0000256" key="4">
    <source>
        <dbReference type="ARBA" id="ARBA00023268"/>
    </source>
</evidence>
<dbReference type="InterPro" id="IPR009081">
    <property type="entry name" value="PP-bd_ACP"/>
</dbReference>
<dbReference type="Pfam" id="PF14765">
    <property type="entry name" value="PS-DH"/>
    <property type="match status" value="1"/>
</dbReference>
<dbReference type="InterPro" id="IPR049900">
    <property type="entry name" value="PKS_mFAS_DH"/>
</dbReference>
<dbReference type="PANTHER" id="PTHR43775:SF18">
    <property type="entry name" value="ENZYME, PUTATIVE (JCVI)-RELATED"/>
    <property type="match status" value="1"/>
</dbReference>
<evidence type="ECO:0000259" key="7">
    <source>
        <dbReference type="PROSITE" id="PS50075"/>
    </source>
</evidence>
<feature type="region of interest" description="N-terminal hotdog fold" evidence="5">
    <location>
        <begin position="955"/>
        <end position="1092"/>
    </location>
</feature>
<dbReference type="SMART" id="SM00822">
    <property type="entry name" value="PKS_KR"/>
    <property type="match status" value="1"/>
</dbReference>
<dbReference type="InterPro" id="IPR032821">
    <property type="entry name" value="PKS_assoc"/>
</dbReference>
<dbReference type="InterPro" id="IPR020843">
    <property type="entry name" value="ER"/>
</dbReference>
<dbReference type="Gene3D" id="3.40.366.10">
    <property type="entry name" value="Malonyl-Coenzyme A Acyl Carrier Protein, domain 2"/>
    <property type="match status" value="1"/>
</dbReference>
<dbReference type="PROSITE" id="PS52019">
    <property type="entry name" value="PKS_MFAS_DH"/>
    <property type="match status" value="1"/>
</dbReference>
<dbReference type="PROSITE" id="PS50075">
    <property type="entry name" value="CARRIER"/>
    <property type="match status" value="1"/>
</dbReference>
<dbReference type="Pfam" id="PF13602">
    <property type="entry name" value="ADH_zinc_N_2"/>
    <property type="match status" value="1"/>
</dbReference>
<evidence type="ECO:0000256" key="1">
    <source>
        <dbReference type="ARBA" id="ARBA00022450"/>
    </source>
</evidence>
<dbReference type="SUPFAM" id="SSF50129">
    <property type="entry name" value="GroES-like"/>
    <property type="match status" value="1"/>
</dbReference>
<dbReference type="EMBL" id="ML977050">
    <property type="protein sequence ID" value="KAF1948742.1"/>
    <property type="molecule type" value="Genomic_DNA"/>
</dbReference>
<evidence type="ECO:0000259" key="9">
    <source>
        <dbReference type="PROSITE" id="PS52019"/>
    </source>
</evidence>
<dbReference type="CDD" id="cd05195">
    <property type="entry name" value="enoyl_red"/>
    <property type="match status" value="1"/>
</dbReference>
<keyword evidence="4" id="KW-0511">Multifunctional enzyme</keyword>